<protein>
    <submittedName>
        <fullName evidence="1">Uncharacterized protein</fullName>
    </submittedName>
</protein>
<accession>A0A2M7G8U6</accession>
<evidence type="ECO:0000313" key="2">
    <source>
        <dbReference type="Proteomes" id="UP000231019"/>
    </source>
</evidence>
<name>A0A2M7G8U6_9BACT</name>
<evidence type="ECO:0000313" key="1">
    <source>
        <dbReference type="EMBL" id="PIW18530.1"/>
    </source>
</evidence>
<reference evidence="1 2" key="1">
    <citation type="submission" date="2017-09" db="EMBL/GenBank/DDBJ databases">
        <title>Depth-based differentiation of microbial function through sediment-hosted aquifers and enrichment of novel symbionts in the deep terrestrial subsurface.</title>
        <authorList>
            <person name="Probst A.J."/>
            <person name="Ladd B."/>
            <person name="Jarett J.K."/>
            <person name="Geller-Mcgrath D.E."/>
            <person name="Sieber C.M."/>
            <person name="Emerson J.B."/>
            <person name="Anantharaman K."/>
            <person name="Thomas B.C."/>
            <person name="Malmstrom R."/>
            <person name="Stieglmeier M."/>
            <person name="Klingl A."/>
            <person name="Woyke T."/>
            <person name="Ryan C.M."/>
            <person name="Banfield J.F."/>
        </authorList>
    </citation>
    <scope>NUCLEOTIDE SEQUENCE [LARGE SCALE GENOMIC DNA]</scope>
    <source>
        <strain evidence="1">CG17_big_fil_post_rev_8_21_14_2_50_48_46</strain>
    </source>
</reference>
<dbReference type="Proteomes" id="UP000231019">
    <property type="component" value="Unassembled WGS sequence"/>
</dbReference>
<dbReference type="EMBL" id="PFFQ01000012">
    <property type="protein sequence ID" value="PIW18530.1"/>
    <property type="molecule type" value="Genomic_DNA"/>
</dbReference>
<proteinExistence type="predicted"/>
<organism evidence="1 2">
    <name type="scientific">bacterium (Candidatus Blackallbacteria) CG17_big_fil_post_rev_8_21_14_2_50_48_46</name>
    <dbReference type="NCBI Taxonomy" id="2014261"/>
    <lineage>
        <taxon>Bacteria</taxon>
        <taxon>Candidatus Blackallbacteria</taxon>
    </lineage>
</organism>
<gene>
    <name evidence="1" type="ORF">COW36_04350</name>
</gene>
<sequence length="74" mass="8563">MSACQFLEKRVQCFPQPDGEKRMQALQICRYLEDLPTAQRRASMGEEAPKPPLDSLCPWAWSNQDPKVCKFYKA</sequence>
<dbReference type="AlphaFoldDB" id="A0A2M7G8U6"/>
<comment type="caution">
    <text evidence="1">The sequence shown here is derived from an EMBL/GenBank/DDBJ whole genome shotgun (WGS) entry which is preliminary data.</text>
</comment>